<dbReference type="Gene3D" id="2.60.120.1440">
    <property type="match status" value="1"/>
</dbReference>
<dbReference type="RefSeq" id="WP_144248256.1">
    <property type="nucleotide sequence ID" value="NZ_VLPK01000002.1"/>
</dbReference>
<dbReference type="Pfam" id="PF04773">
    <property type="entry name" value="FecR"/>
    <property type="match status" value="1"/>
</dbReference>
<gene>
    <name evidence="3" type="ORF">FO440_10640</name>
</gene>
<name>A0A556MJY3_9SPHI</name>
<evidence type="ECO:0000259" key="2">
    <source>
        <dbReference type="Pfam" id="PF16344"/>
    </source>
</evidence>
<feature type="domain" description="FecR protein" evidence="1">
    <location>
        <begin position="175"/>
        <end position="270"/>
    </location>
</feature>
<reference evidence="3 4" key="1">
    <citation type="submission" date="2019-07" db="EMBL/GenBank/DDBJ databases">
        <authorList>
            <person name="Huq M.A."/>
        </authorList>
    </citation>
    <scope>NUCLEOTIDE SEQUENCE [LARGE SCALE GENOMIC DNA]</scope>
    <source>
        <strain evidence="3 4">MAH-19</strain>
    </source>
</reference>
<evidence type="ECO:0000313" key="4">
    <source>
        <dbReference type="Proteomes" id="UP000318733"/>
    </source>
</evidence>
<evidence type="ECO:0000259" key="1">
    <source>
        <dbReference type="Pfam" id="PF04773"/>
    </source>
</evidence>
<organism evidence="3 4">
    <name type="scientific">Mucilaginibacter corticis</name>
    <dbReference type="NCBI Taxonomy" id="2597670"/>
    <lineage>
        <taxon>Bacteria</taxon>
        <taxon>Pseudomonadati</taxon>
        <taxon>Bacteroidota</taxon>
        <taxon>Sphingobacteriia</taxon>
        <taxon>Sphingobacteriales</taxon>
        <taxon>Sphingobacteriaceae</taxon>
        <taxon>Mucilaginibacter</taxon>
    </lineage>
</organism>
<sequence length="380" mass="42130">MSAQLKKEFLELRKKYLNGTASPAEIQLLEQYYALFSEEENATDQLTQQEIADLEECLEKGIQRRITARQKPVVPFYKKSYVRAASVIIFALSAVLFIKSRQNGQQAPEHITTAYDIHPGGNKAILTLSNGSKLTLNDSKNGFLATQSGSVVVKNDSILSYQRTGNTSERINYNTITTPKGGQYQLVLADGTRVWLNAASSLKFPTVFNGRDRSVELTGEAYFEVAKNKAKPFNVKTATQTVQVLGTHFDINSYEDEAGVKTTLLEGSVKIKSVAGSVTISPGQQAILSGSQLLVNKDLDTDEVVAWKNGMFQFNEGDIQTIMHQIERWYDIDVVFKGSIPNYTYHGKISRNVNVTQVLKILELSGINFTIEGRKIIVGA</sequence>
<proteinExistence type="predicted"/>
<dbReference type="Pfam" id="PF16344">
    <property type="entry name" value="FecR_C"/>
    <property type="match status" value="1"/>
</dbReference>
<dbReference type="GO" id="GO:0016989">
    <property type="term" value="F:sigma factor antagonist activity"/>
    <property type="evidence" value="ECO:0007669"/>
    <property type="project" value="TreeGrafter"/>
</dbReference>
<dbReference type="InterPro" id="IPR006860">
    <property type="entry name" value="FecR"/>
</dbReference>
<dbReference type="InterPro" id="IPR032508">
    <property type="entry name" value="FecR_C"/>
</dbReference>
<dbReference type="PIRSF" id="PIRSF018266">
    <property type="entry name" value="FecR"/>
    <property type="match status" value="1"/>
</dbReference>
<keyword evidence="4" id="KW-1185">Reference proteome</keyword>
<dbReference type="PANTHER" id="PTHR30273:SF2">
    <property type="entry name" value="PROTEIN FECR"/>
    <property type="match status" value="1"/>
</dbReference>
<dbReference type="Gene3D" id="3.55.50.30">
    <property type="match status" value="1"/>
</dbReference>
<dbReference type="AlphaFoldDB" id="A0A556MJY3"/>
<accession>A0A556MJY3</accession>
<feature type="domain" description="Protein FecR C-terminal" evidence="2">
    <location>
        <begin position="312"/>
        <end position="378"/>
    </location>
</feature>
<dbReference type="EMBL" id="VLPK01000002">
    <property type="protein sequence ID" value="TSJ40218.1"/>
    <property type="molecule type" value="Genomic_DNA"/>
</dbReference>
<comment type="caution">
    <text evidence="3">The sequence shown here is derived from an EMBL/GenBank/DDBJ whole genome shotgun (WGS) entry which is preliminary data.</text>
</comment>
<dbReference type="Proteomes" id="UP000318733">
    <property type="component" value="Unassembled WGS sequence"/>
</dbReference>
<evidence type="ECO:0000313" key="3">
    <source>
        <dbReference type="EMBL" id="TSJ40218.1"/>
    </source>
</evidence>
<dbReference type="OrthoDB" id="1099963at2"/>
<dbReference type="InterPro" id="IPR012373">
    <property type="entry name" value="Ferrdict_sens_TM"/>
</dbReference>
<protein>
    <submittedName>
        <fullName evidence="3">FecR family protein</fullName>
    </submittedName>
</protein>
<dbReference type="PANTHER" id="PTHR30273">
    <property type="entry name" value="PERIPLASMIC SIGNAL SENSOR AND SIGMA FACTOR ACTIVATOR FECR-RELATED"/>
    <property type="match status" value="1"/>
</dbReference>
<dbReference type="FunFam" id="2.60.120.1440:FF:000001">
    <property type="entry name" value="Putative anti-sigma factor"/>
    <property type="match status" value="1"/>
</dbReference>